<gene>
    <name evidence="2" type="ORF">CCMP2556_LOCUS1960</name>
</gene>
<dbReference type="Pfam" id="PF01755">
    <property type="entry name" value="Glyco_transf_25"/>
    <property type="match status" value="1"/>
</dbReference>
<sequence>MAASVCCRWWTMAFSRTSRFIAALRIFCCSLVLSKIPSERAAMRRSWTIPCVACHISKVWLALLQLVLTRGPNSCSAPSLGKNSVETPIGRVAECSLGTLRKIQLMGDIPQCGGRIAPVVSEGHHIVLSSGPDPQKLANLGNARGQIFCVTLLQRMDSRTKLECLGNDFRHHLPDLDALEESMGCRLYRQWPICEVEDVLQMKPELQSLPDWKVWEAYINWHKCWISDRASNYIDFYNRHLKLGEVAACLGHFRLWQKALEEDLDVCLVFEDDARPSTLL</sequence>
<feature type="domain" description="Glycosyl transferase family 25" evidence="1">
    <location>
        <begin position="237"/>
        <end position="274"/>
    </location>
</feature>
<protein>
    <recommendedName>
        <fullName evidence="1">Glycosyl transferase family 25 domain-containing protein</fullName>
    </recommendedName>
</protein>
<evidence type="ECO:0000313" key="3">
    <source>
        <dbReference type="Proteomes" id="UP001642484"/>
    </source>
</evidence>
<dbReference type="InterPro" id="IPR002654">
    <property type="entry name" value="Glyco_trans_25"/>
</dbReference>
<proteinExistence type="predicted"/>
<keyword evidence="3" id="KW-1185">Reference proteome</keyword>
<name>A0ABP0HIY4_9DINO</name>
<evidence type="ECO:0000313" key="2">
    <source>
        <dbReference type="EMBL" id="CAK8990181.1"/>
    </source>
</evidence>
<organism evidence="2 3">
    <name type="scientific">Durusdinium trenchii</name>
    <dbReference type="NCBI Taxonomy" id="1381693"/>
    <lineage>
        <taxon>Eukaryota</taxon>
        <taxon>Sar</taxon>
        <taxon>Alveolata</taxon>
        <taxon>Dinophyceae</taxon>
        <taxon>Suessiales</taxon>
        <taxon>Symbiodiniaceae</taxon>
        <taxon>Durusdinium</taxon>
    </lineage>
</organism>
<reference evidence="2 3" key="1">
    <citation type="submission" date="2024-02" db="EMBL/GenBank/DDBJ databases">
        <authorList>
            <person name="Chen Y."/>
            <person name="Shah S."/>
            <person name="Dougan E. K."/>
            <person name="Thang M."/>
            <person name="Chan C."/>
        </authorList>
    </citation>
    <scope>NUCLEOTIDE SEQUENCE [LARGE SCALE GENOMIC DNA]</scope>
</reference>
<comment type="caution">
    <text evidence="2">The sequence shown here is derived from an EMBL/GenBank/DDBJ whole genome shotgun (WGS) entry which is preliminary data.</text>
</comment>
<accession>A0ABP0HIY4</accession>
<dbReference type="Proteomes" id="UP001642484">
    <property type="component" value="Unassembled WGS sequence"/>
</dbReference>
<dbReference type="EMBL" id="CAXAMN010000692">
    <property type="protein sequence ID" value="CAK8990181.1"/>
    <property type="molecule type" value="Genomic_DNA"/>
</dbReference>
<evidence type="ECO:0000259" key="1">
    <source>
        <dbReference type="Pfam" id="PF01755"/>
    </source>
</evidence>